<evidence type="ECO:0000256" key="4">
    <source>
        <dbReference type="SAM" id="MobiDB-lite"/>
    </source>
</evidence>
<sequence length="335" mass="37877">MHFAYPGRKTSHPPPYAVKQSQSSLRRSSERLRMIAVGALGSIAILFLVYRLFTGGGAYIPSGTPKAVLVTVFDTESSQAWRDAIMDNRRDYASRHGYATFFTNTSAYKVGPPSTPKSWAILPALRHAMSTHPHTPYIFYLSPSALIMTPSLSIENHIMAPSRIESIMLVDRSVVPPDSVIKTFSHLKGANIDFVLTQDDKGLSQNSMVIRNGEWAKYLLDAWFDPLYRSYNFQKAERHALEHIVQWHGTILSRLALVPQRTMNSYVEGHKEGVYTEGDFVANFEGCEKRSVKVDPEERKGKKTPPTKLVNMCEKEMAPLLTRWREMVDREGRGK</sequence>
<dbReference type="EMBL" id="NHZQ01000363">
    <property type="protein sequence ID" value="PSK40162.1"/>
    <property type="molecule type" value="Genomic_DNA"/>
</dbReference>
<dbReference type="Pfam" id="PF05637">
    <property type="entry name" value="Glyco_transf_34"/>
    <property type="match status" value="1"/>
</dbReference>
<dbReference type="GO" id="GO:0000009">
    <property type="term" value="F:alpha-1,6-mannosyltransferase activity"/>
    <property type="evidence" value="ECO:0007669"/>
    <property type="project" value="TreeGrafter"/>
</dbReference>
<evidence type="ECO:0000256" key="1">
    <source>
        <dbReference type="ARBA" id="ARBA00005664"/>
    </source>
</evidence>
<keyword evidence="7" id="KW-1185">Reference proteome</keyword>
<dbReference type="PANTHER" id="PTHR31306:SF10">
    <property type="entry name" value="ALPHA-1,6-MANNOSYLTRANSFERASE MNN11-RELATED"/>
    <property type="match status" value="1"/>
</dbReference>
<keyword evidence="5" id="KW-0472">Membrane</keyword>
<dbReference type="GO" id="GO:0006487">
    <property type="term" value="P:protein N-linked glycosylation"/>
    <property type="evidence" value="ECO:0007669"/>
    <property type="project" value="TreeGrafter"/>
</dbReference>
<dbReference type="AlphaFoldDB" id="A0A2P7YW24"/>
<organism evidence="6 7">
    <name type="scientific">Elsinoe australis</name>
    <dbReference type="NCBI Taxonomy" id="40998"/>
    <lineage>
        <taxon>Eukaryota</taxon>
        <taxon>Fungi</taxon>
        <taxon>Dikarya</taxon>
        <taxon>Ascomycota</taxon>
        <taxon>Pezizomycotina</taxon>
        <taxon>Dothideomycetes</taxon>
        <taxon>Dothideomycetidae</taxon>
        <taxon>Myriangiales</taxon>
        <taxon>Elsinoaceae</taxon>
        <taxon>Elsinoe</taxon>
    </lineage>
</organism>
<keyword evidence="5" id="KW-1133">Transmembrane helix</keyword>
<dbReference type="Proteomes" id="UP000243723">
    <property type="component" value="Unassembled WGS sequence"/>
</dbReference>
<dbReference type="STRING" id="40998.A0A2P7YW24"/>
<comment type="caution">
    <text evidence="6">The sequence shown here is derived from an EMBL/GenBank/DDBJ whole genome shotgun (WGS) entry which is preliminary data.</text>
</comment>
<name>A0A2P7YW24_9PEZI</name>
<feature type="region of interest" description="Disordered" evidence="4">
    <location>
        <begin position="1"/>
        <end position="24"/>
    </location>
</feature>
<feature type="transmembrane region" description="Helical" evidence="5">
    <location>
        <begin position="32"/>
        <end position="53"/>
    </location>
</feature>
<evidence type="ECO:0000256" key="2">
    <source>
        <dbReference type="ARBA" id="ARBA00022676"/>
    </source>
</evidence>
<comment type="similarity">
    <text evidence="1">Belongs to the glycosyltransferase 34 family.</text>
</comment>
<dbReference type="GO" id="GO:0000136">
    <property type="term" value="C:mannan polymerase complex"/>
    <property type="evidence" value="ECO:0007669"/>
    <property type="project" value="TreeGrafter"/>
</dbReference>
<dbReference type="Gene3D" id="3.90.550.10">
    <property type="entry name" value="Spore Coat Polysaccharide Biosynthesis Protein SpsA, Chain A"/>
    <property type="match status" value="1"/>
</dbReference>
<keyword evidence="2" id="KW-0328">Glycosyltransferase</keyword>
<evidence type="ECO:0000256" key="3">
    <source>
        <dbReference type="ARBA" id="ARBA00022679"/>
    </source>
</evidence>
<evidence type="ECO:0000256" key="5">
    <source>
        <dbReference type="SAM" id="Phobius"/>
    </source>
</evidence>
<reference evidence="6 7" key="1">
    <citation type="submission" date="2017-05" db="EMBL/GenBank/DDBJ databases">
        <title>Draft genome sequence of Elsinoe australis.</title>
        <authorList>
            <person name="Cheng Q."/>
        </authorList>
    </citation>
    <scope>NUCLEOTIDE SEQUENCE [LARGE SCALE GENOMIC DNA]</scope>
    <source>
        <strain evidence="6 7">NL1</strain>
    </source>
</reference>
<dbReference type="FunFam" id="3.90.550.10:FF:000149">
    <property type="entry name" value="Alpha-1,6-mannosyltransferase subunit"/>
    <property type="match status" value="1"/>
</dbReference>
<dbReference type="PANTHER" id="PTHR31306">
    <property type="entry name" value="ALPHA-1,6-MANNOSYLTRANSFERASE MNN11-RELATED"/>
    <property type="match status" value="1"/>
</dbReference>
<gene>
    <name evidence="6" type="ORF">B9Z65_8102</name>
</gene>
<dbReference type="OrthoDB" id="205108at2759"/>
<dbReference type="InterPro" id="IPR029044">
    <property type="entry name" value="Nucleotide-diphossugar_trans"/>
</dbReference>
<dbReference type="InterPro" id="IPR008630">
    <property type="entry name" value="Glyco_trans_34"/>
</dbReference>
<evidence type="ECO:0000313" key="7">
    <source>
        <dbReference type="Proteomes" id="UP000243723"/>
    </source>
</evidence>
<evidence type="ECO:0000313" key="6">
    <source>
        <dbReference type="EMBL" id="PSK40162.1"/>
    </source>
</evidence>
<accession>A0A2P7YW24</accession>
<proteinExistence type="inferred from homology"/>
<protein>
    <submittedName>
        <fullName evidence="6">Uncharacterized protein</fullName>
    </submittedName>
</protein>
<keyword evidence="5" id="KW-0812">Transmembrane</keyword>
<keyword evidence="3" id="KW-0808">Transferase</keyword>